<name>A0ABV6ZS99_9HYPH</name>
<sequence length="80" mass="8741">MIWPMPESARGFGRSPVIAWQIVLDDEGLANWSEPVVEGVIGSAAYAILCPDGTVQESNSGIYHDKVEAWLDTLPRKVTV</sequence>
<proteinExistence type="predicted"/>
<organism evidence="1 2">
    <name type="scientific">Labrys neptuniae</name>
    <dbReference type="NCBI Taxonomy" id="376174"/>
    <lineage>
        <taxon>Bacteria</taxon>
        <taxon>Pseudomonadati</taxon>
        <taxon>Pseudomonadota</taxon>
        <taxon>Alphaproteobacteria</taxon>
        <taxon>Hyphomicrobiales</taxon>
        <taxon>Xanthobacteraceae</taxon>
        <taxon>Labrys</taxon>
    </lineage>
</organism>
<dbReference type="RefSeq" id="WP_394315630.1">
    <property type="nucleotide sequence ID" value="NZ_JBHGPK010000066.1"/>
</dbReference>
<reference evidence="1 2" key="1">
    <citation type="submission" date="2024-09" db="EMBL/GenBank/DDBJ databases">
        <title>Description of Labrys sedimenti sp. nov., isolated from a diclofenac-degrading enrichment culture, and genome-based reclassification of Labrys portucalensis as a later heterotypic synonym of Labrys neptuniae.</title>
        <authorList>
            <person name="Tancsics A."/>
            <person name="Csepanyi A."/>
        </authorList>
    </citation>
    <scope>NUCLEOTIDE SEQUENCE [LARGE SCALE GENOMIC DNA]</scope>
    <source>
        <strain evidence="1 2">LMG 23412</strain>
    </source>
</reference>
<accession>A0ABV6ZS99</accession>
<dbReference type="EMBL" id="JBHGPK010000066">
    <property type="protein sequence ID" value="MFC2255056.1"/>
    <property type="molecule type" value="Genomic_DNA"/>
</dbReference>
<evidence type="ECO:0000313" key="2">
    <source>
        <dbReference type="Proteomes" id="UP001595190"/>
    </source>
</evidence>
<evidence type="ECO:0000313" key="1">
    <source>
        <dbReference type="EMBL" id="MFC2255056.1"/>
    </source>
</evidence>
<gene>
    <name evidence="1" type="ORF">ACETRX_36220</name>
</gene>
<protein>
    <submittedName>
        <fullName evidence="1">Uncharacterized protein</fullName>
    </submittedName>
</protein>
<comment type="caution">
    <text evidence="1">The sequence shown here is derived from an EMBL/GenBank/DDBJ whole genome shotgun (WGS) entry which is preliminary data.</text>
</comment>
<dbReference type="Proteomes" id="UP001595190">
    <property type="component" value="Unassembled WGS sequence"/>
</dbReference>